<dbReference type="AlphaFoldDB" id="A0A8J5V4Q2"/>
<dbReference type="InterPro" id="IPR001810">
    <property type="entry name" value="F-box_dom"/>
</dbReference>
<dbReference type="CDD" id="cd09917">
    <property type="entry name" value="F-box_SF"/>
    <property type="match status" value="1"/>
</dbReference>
<dbReference type="Pfam" id="PF12937">
    <property type="entry name" value="F-box-like"/>
    <property type="match status" value="1"/>
</dbReference>
<keyword evidence="3" id="KW-1185">Reference proteome</keyword>
<proteinExistence type="predicted"/>
<dbReference type="GeneID" id="73468111"/>
<dbReference type="SMART" id="SM00256">
    <property type="entry name" value="FBOX"/>
    <property type="match status" value="1"/>
</dbReference>
<comment type="caution">
    <text evidence="2">The sequence shown here is derived from an EMBL/GenBank/DDBJ whole genome shotgun (WGS) entry which is preliminary data.</text>
</comment>
<evidence type="ECO:0000313" key="3">
    <source>
        <dbReference type="Proteomes" id="UP000694255"/>
    </source>
</evidence>
<protein>
    <recommendedName>
        <fullName evidence="1">F-box domain-containing protein</fullName>
    </recommendedName>
</protein>
<sequence length="378" mass="43771">MSPSRIEEPQNNSSPALIGLPDEILLQVLGYLNQIDAIQLSLTCMRFKEVTRQRLYKVIHVYNKGRARIPKDYYSAHYTNSTQMSWNTFSRMIGDESVTPLCKIVSFQNDHNLDVANLEILASVLESCVFVIYRIAQSSVQRWILKQKDPSRVHTHYISSPTKHYMEDDGRIHVKHLTIVDSDEISLEKELRKYDNLSSLYIKYLRDDTELQRISVRKLKLLKPTVEEMSQVFKCFDVGIITSLDLAVASDDIVALAPRFKSLRTLKIKKSSEILVDFAICLPENSLMYLAIPNTRSHSMNSMLLCHRLSLREIICGFQVDFLFCGEISKVKRKFGFLKMELWQYPNLQYVRFDAVALKAVHDEKDIGRHFSPVKFHD</sequence>
<evidence type="ECO:0000259" key="1">
    <source>
        <dbReference type="PROSITE" id="PS50181"/>
    </source>
</evidence>
<reference evidence="2 3" key="1">
    <citation type="journal article" date="2021" name="DNA Res.">
        <title>Genome analysis of Candida subhashii reveals its hybrid nature and dual mitochondrial genome conformations.</title>
        <authorList>
            <person name="Mixao V."/>
            <person name="Hegedusova E."/>
            <person name="Saus E."/>
            <person name="Pryszcz L.P."/>
            <person name="Cillingova A."/>
            <person name="Nosek J."/>
            <person name="Gabaldon T."/>
        </authorList>
    </citation>
    <scope>NUCLEOTIDE SEQUENCE [LARGE SCALE GENOMIC DNA]</scope>
    <source>
        <strain evidence="2 3">CBS 10753</strain>
    </source>
</reference>
<feature type="domain" description="F-box" evidence="1">
    <location>
        <begin position="14"/>
        <end position="59"/>
    </location>
</feature>
<gene>
    <name evidence="2" type="ORF">J8A68_001310</name>
</gene>
<dbReference type="PROSITE" id="PS50181">
    <property type="entry name" value="FBOX"/>
    <property type="match status" value="1"/>
</dbReference>
<organism evidence="2 3">
    <name type="scientific">[Candida] subhashii</name>
    <dbReference type="NCBI Taxonomy" id="561895"/>
    <lineage>
        <taxon>Eukaryota</taxon>
        <taxon>Fungi</taxon>
        <taxon>Dikarya</taxon>
        <taxon>Ascomycota</taxon>
        <taxon>Saccharomycotina</taxon>
        <taxon>Pichiomycetes</taxon>
        <taxon>Debaryomycetaceae</taxon>
        <taxon>Spathaspora</taxon>
    </lineage>
</organism>
<evidence type="ECO:0000313" key="2">
    <source>
        <dbReference type="EMBL" id="KAG7665254.1"/>
    </source>
</evidence>
<dbReference type="OrthoDB" id="4027710at2759"/>
<dbReference type="RefSeq" id="XP_049265486.1">
    <property type="nucleotide sequence ID" value="XM_049404951.1"/>
</dbReference>
<accession>A0A8J5V4Q2</accession>
<name>A0A8J5V4Q2_9ASCO</name>
<dbReference type="Proteomes" id="UP000694255">
    <property type="component" value="Unassembled WGS sequence"/>
</dbReference>
<dbReference type="EMBL" id="JAGSYN010000051">
    <property type="protein sequence ID" value="KAG7665254.1"/>
    <property type="molecule type" value="Genomic_DNA"/>
</dbReference>